<comment type="catalytic activity">
    <reaction evidence="7 10">
        <text>Hydrolysis of (1-&gt;2)-alpha-D-(4-O-methyl)glucuronosyl links in the main chain of hardwood xylans.</text>
        <dbReference type="EC" id="3.2.1.131"/>
    </reaction>
</comment>
<feature type="domain" description="Glycosyl hydrolase family 67 C-terminal" evidence="12">
    <location>
        <begin position="478"/>
        <end position="700"/>
    </location>
</feature>
<dbReference type="Gene3D" id="3.20.20.80">
    <property type="entry name" value="Glycosidases"/>
    <property type="match status" value="1"/>
</dbReference>
<evidence type="ECO:0000256" key="1">
    <source>
        <dbReference type="ARBA" id="ARBA00008833"/>
    </source>
</evidence>
<evidence type="ECO:0000256" key="8">
    <source>
        <dbReference type="PIRNR" id="PIRNR029900"/>
    </source>
</evidence>
<reference evidence="14 15" key="1">
    <citation type="journal article" date="2014" name="Appl. Environ. Microbiol.">
        <title>Profile of Secreted Hydrolases, Associated Proteins, and SlpA in Thermoanaerobacterium saccharolyticum during the Degradation of Hemicellulose.</title>
        <authorList>
            <person name="Currie D.H."/>
            <person name="Guss A.M."/>
            <person name="Herring C.D."/>
            <person name="Giannone R.J."/>
            <person name="Johnson C.M."/>
            <person name="Lankford P.K."/>
            <person name="Brown S.D."/>
            <person name="Hettich R.L."/>
            <person name="Lynd L.R."/>
        </authorList>
    </citation>
    <scope>NUCLEOTIDE SEQUENCE [LARGE SCALE GENOMIC DNA]</scope>
    <source>
        <strain evidence="15">DSM 8691 / JW/SL-YS485</strain>
    </source>
</reference>
<dbReference type="InterPro" id="IPR029018">
    <property type="entry name" value="Hex-like_dom2"/>
</dbReference>
<dbReference type="PANTHER" id="PTHR39207">
    <property type="entry name" value="ALPHA-GLUCURONIDASE A"/>
    <property type="match status" value="1"/>
</dbReference>
<feature type="active site" description="Proton donor" evidence="9">
    <location>
        <position position="310"/>
    </location>
</feature>
<dbReference type="PATRIC" id="fig|1094508.3.peg.1469"/>
<dbReference type="Pfam" id="PF07488">
    <property type="entry name" value="Glyco_hydro_67M"/>
    <property type="match status" value="1"/>
</dbReference>
<dbReference type="EC" id="3.2.1.131" evidence="10"/>
<keyword evidence="15" id="KW-1185">Reference proteome</keyword>
<comment type="similarity">
    <text evidence="1 8 10">Belongs to the glycosyl hydrolase 67 family.</text>
</comment>
<dbReference type="STRING" id="1094508.Tsac_1448"/>
<dbReference type="Proteomes" id="UP000006178">
    <property type="component" value="Chromosome"/>
</dbReference>
<dbReference type="Gene3D" id="3.90.1330.10">
    <property type="entry name" value="Alpha-glucuronidase, C-terminal domain"/>
    <property type="match status" value="1"/>
</dbReference>
<dbReference type="InterPro" id="IPR011100">
    <property type="entry name" value="Glyco_hydro_67_cat"/>
</dbReference>
<evidence type="ECO:0000256" key="3">
    <source>
        <dbReference type="ARBA" id="ARBA00022801"/>
    </source>
</evidence>
<feature type="domain" description="Alpha glucuronidase N-terminal" evidence="11">
    <location>
        <begin position="29"/>
        <end position="146"/>
    </location>
</feature>
<dbReference type="GO" id="GO:2000886">
    <property type="term" value="P:glucuronoxylan catabolic process"/>
    <property type="evidence" value="ECO:0007669"/>
    <property type="project" value="UniProtKB-ARBA"/>
</dbReference>
<dbReference type="PANTHER" id="PTHR39207:SF1">
    <property type="entry name" value="ALPHA-GLUCURONIDASE A"/>
    <property type="match status" value="1"/>
</dbReference>
<proteinExistence type="inferred from homology"/>
<dbReference type="FunFam" id="3.20.20.80:FF:000096">
    <property type="entry name" value="Xylan alpha-1,2-glucuronidase"/>
    <property type="match status" value="1"/>
</dbReference>
<accession>I3VVB0</accession>
<evidence type="ECO:0000313" key="14">
    <source>
        <dbReference type="EMBL" id="AFK86455.1"/>
    </source>
</evidence>
<dbReference type="Pfam" id="PF07477">
    <property type="entry name" value="Glyco_hydro_67C"/>
    <property type="match status" value="1"/>
</dbReference>
<evidence type="ECO:0000256" key="9">
    <source>
        <dbReference type="PIRSR" id="PIRSR029900-1"/>
    </source>
</evidence>
<evidence type="ECO:0000256" key="2">
    <source>
        <dbReference type="ARBA" id="ARBA00022651"/>
    </source>
</evidence>
<dbReference type="BioCyc" id="TSAC1094508:GLMA-1470-MONOMER"/>
<feature type="active site" description="Proton acceptor" evidence="9">
    <location>
        <position position="417"/>
    </location>
</feature>
<dbReference type="KEGG" id="tsh:Tsac_1448"/>
<keyword evidence="6 10" id="KW-0624">Polysaccharide degradation</keyword>
<gene>
    <name evidence="14" type="ordered locus">Tsac_1448</name>
</gene>
<evidence type="ECO:0000259" key="12">
    <source>
        <dbReference type="Pfam" id="PF07477"/>
    </source>
</evidence>
<protein>
    <recommendedName>
        <fullName evidence="10">Xylan alpha-1,2-glucuronidase</fullName>
        <ecNumber evidence="10">3.2.1.131</ecNumber>
    </recommendedName>
</protein>
<keyword evidence="3 8" id="KW-0378">Hydrolase</keyword>
<dbReference type="eggNOG" id="COG3661">
    <property type="taxonomic scope" value="Bacteria"/>
</dbReference>
<dbReference type="GO" id="GO:0033939">
    <property type="term" value="F:xylan alpha-1,2-glucuronosidase activity"/>
    <property type="evidence" value="ECO:0007669"/>
    <property type="project" value="UniProtKB-EC"/>
</dbReference>
<keyword evidence="4 10" id="KW-0119">Carbohydrate metabolism</keyword>
<dbReference type="AlphaFoldDB" id="I3VVB0"/>
<dbReference type="InterPro" id="IPR011099">
    <property type="entry name" value="Glyco_hydro_67_C"/>
</dbReference>
<evidence type="ECO:0000256" key="7">
    <source>
        <dbReference type="ARBA" id="ARBA00052795"/>
    </source>
</evidence>
<dbReference type="SUPFAM" id="SSF55545">
    <property type="entry name" value="beta-N-acetylhexosaminidase-like domain"/>
    <property type="match status" value="1"/>
</dbReference>
<evidence type="ECO:0000256" key="5">
    <source>
        <dbReference type="ARBA" id="ARBA00023295"/>
    </source>
</evidence>
<dbReference type="InterPro" id="IPR005154">
    <property type="entry name" value="Glyco_hydro_67_aGlcAse_N"/>
</dbReference>
<dbReference type="GO" id="GO:0005576">
    <property type="term" value="C:extracellular region"/>
    <property type="evidence" value="ECO:0007669"/>
    <property type="project" value="InterPro"/>
</dbReference>
<feature type="active site" description="Proton acceptor" evidence="9">
    <location>
        <position position="389"/>
    </location>
</feature>
<dbReference type="InterPro" id="IPR017853">
    <property type="entry name" value="GH"/>
</dbReference>
<evidence type="ECO:0000259" key="13">
    <source>
        <dbReference type="Pfam" id="PF07488"/>
    </source>
</evidence>
<keyword evidence="2 8" id="KW-0858">Xylan degradation</keyword>
<evidence type="ECO:0000313" key="15">
    <source>
        <dbReference type="Proteomes" id="UP000006178"/>
    </source>
</evidence>
<dbReference type="InterPro" id="IPR037054">
    <property type="entry name" value="A-glucoronidase_C_sf"/>
</dbReference>
<evidence type="ECO:0000256" key="6">
    <source>
        <dbReference type="ARBA" id="ARBA00023326"/>
    </source>
</evidence>
<dbReference type="Pfam" id="PF03648">
    <property type="entry name" value="Glyco_hydro_67N"/>
    <property type="match status" value="1"/>
</dbReference>
<dbReference type="InterPro" id="IPR011395">
    <property type="entry name" value="Glyco_hydro_67_aGlcAse"/>
</dbReference>
<evidence type="ECO:0000259" key="11">
    <source>
        <dbReference type="Pfam" id="PF03648"/>
    </source>
</evidence>
<dbReference type="Gene3D" id="3.30.379.10">
    <property type="entry name" value="Chitobiase/beta-hexosaminidase domain 2-like"/>
    <property type="match status" value="1"/>
</dbReference>
<dbReference type="PIRSF" id="PIRSF029900">
    <property type="entry name" value="Alpha-glucuronds"/>
    <property type="match status" value="1"/>
</dbReference>
<sequence>MMVSYYYNGLVESDIMISDRKFAGSMYDCWLRYEICDEKVLDEYKDYFKYIVVKKDNPIINNAVDELKKALSKLVDDAKVLRHMIESDCIFIGTLDDFESEGLYVDLEDELKSEGFALKILKRNGKNVLSIIGGSEKGVLYGVFHLIRSVFGGKNLEDTLCIENPQNDFRILNHWDNMDGNIERGYAGKSIFFRDNRIVQDFSRIKDYARLLASIAVNGVVINNVNVHQQETKLITDEFLPDVAKIADVFRNYGIKTYLSINFASPVEIGGLSTADPLDDGVKKWWKDAASKIYSYIPDFGGFLVKADSEFRPGPFTYGRNHADGANMLSEALKPYGGIVIWRTFVYNCMVDWRDRSTDRAKAAYDNFKPLDGKFLDNVVLQVKNGPMDFQIREPITPLFGAMEKTNVFMEFQITQEYTGQQKHLCYLVPLWKEALDFDTFAKGEGSFVKKVVNGSLFGARYGGIVAVANVGDSECWTGHPLAQSNLYGFGRLAWNPDLSSREIAEEWVRLTFGCDKDVLDTVVPMLLESREIYEEYTSPLGIGWMVNPGHHYGPNVDGYEYSHWGTYHYADFKGIGVDRTVATGTGYTAQYKEPVAKMYENIDTCPDELLLFFHHVPYSHKLKSGKTVIQHIYDTHFEGVERAEKMRDAWITLKGKISDEIYEAVLERFDIQVVDAKEWRDVVNTYFYRKTGIKDEHGRKIYE</sequence>
<evidence type="ECO:0000256" key="4">
    <source>
        <dbReference type="ARBA" id="ARBA00023277"/>
    </source>
</evidence>
<name>I3VVB0_THESW</name>
<keyword evidence="5 8" id="KW-0326">Glycosidase</keyword>
<dbReference type="SUPFAM" id="SSF51445">
    <property type="entry name" value="(Trans)glycosidases"/>
    <property type="match status" value="1"/>
</dbReference>
<dbReference type="GO" id="GO:0046559">
    <property type="term" value="F:alpha-glucuronidase activity"/>
    <property type="evidence" value="ECO:0007669"/>
    <property type="project" value="InterPro"/>
</dbReference>
<feature type="domain" description="Glycosyl hydrolase family 67 catalytic" evidence="13">
    <location>
        <begin position="154"/>
        <end position="477"/>
    </location>
</feature>
<organism evidence="14 15">
    <name type="scientific">Thermoanaerobacterium saccharolyticum (strain DSM 8691 / JW/SL-YS485)</name>
    <dbReference type="NCBI Taxonomy" id="1094508"/>
    <lineage>
        <taxon>Bacteria</taxon>
        <taxon>Bacillati</taxon>
        <taxon>Bacillota</taxon>
        <taxon>Clostridia</taxon>
        <taxon>Thermoanaerobacterales</taxon>
        <taxon>Thermoanaerobacteraceae</taxon>
        <taxon>Thermoanaerobacterium</taxon>
    </lineage>
</organism>
<comment type="subunit">
    <text evidence="10">Homodimer.</text>
</comment>
<dbReference type="EMBL" id="CP003184">
    <property type="protein sequence ID" value="AFK86455.1"/>
    <property type="molecule type" value="Genomic_DNA"/>
</dbReference>
<evidence type="ECO:0000256" key="10">
    <source>
        <dbReference type="RuleBase" id="RU361198"/>
    </source>
</evidence>